<evidence type="ECO:0000256" key="1">
    <source>
        <dbReference type="ARBA" id="ARBA00022679"/>
    </source>
</evidence>
<evidence type="ECO:0000259" key="2">
    <source>
        <dbReference type="Pfam" id="PF00534"/>
    </source>
</evidence>
<accession>A0A841T7V0</accession>
<dbReference type="Gene3D" id="3.40.50.2000">
    <property type="entry name" value="Glycogen Phosphorylase B"/>
    <property type="match status" value="1"/>
</dbReference>
<keyword evidence="4" id="KW-1185">Reference proteome</keyword>
<gene>
    <name evidence="3" type="ORF">H7B67_28755</name>
</gene>
<dbReference type="GO" id="GO:0016757">
    <property type="term" value="F:glycosyltransferase activity"/>
    <property type="evidence" value="ECO:0007669"/>
    <property type="project" value="InterPro"/>
</dbReference>
<protein>
    <submittedName>
        <fullName evidence="3">Glycosyltransferase family 4 protein</fullName>
    </submittedName>
</protein>
<dbReference type="EMBL" id="JACJVQ010000028">
    <property type="protein sequence ID" value="MBB6638140.1"/>
    <property type="molecule type" value="Genomic_DNA"/>
</dbReference>
<dbReference type="RefSeq" id="WP_185123343.1">
    <property type="nucleotide sequence ID" value="NZ_JACJVQ010000028.1"/>
</dbReference>
<dbReference type="SUPFAM" id="SSF53756">
    <property type="entry name" value="UDP-Glycosyltransferase/glycogen phosphorylase"/>
    <property type="match status" value="1"/>
</dbReference>
<keyword evidence="1 3" id="KW-0808">Transferase</keyword>
<dbReference type="PANTHER" id="PTHR46401:SF2">
    <property type="entry name" value="GLYCOSYLTRANSFERASE WBBK-RELATED"/>
    <property type="match status" value="1"/>
</dbReference>
<reference evidence="3 4" key="1">
    <citation type="submission" date="2020-08" db="EMBL/GenBank/DDBJ databases">
        <title>Cohnella phylogeny.</title>
        <authorList>
            <person name="Dunlap C."/>
        </authorList>
    </citation>
    <scope>NUCLEOTIDE SEQUENCE [LARGE SCALE GENOMIC DNA]</scope>
    <source>
        <strain evidence="3 4">DSM 25241</strain>
    </source>
</reference>
<dbReference type="AlphaFoldDB" id="A0A841T7V0"/>
<dbReference type="Pfam" id="PF00534">
    <property type="entry name" value="Glycos_transf_1"/>
    <property type="match status" value="1"/>
</dbReference>
<dbReference type="Proteomes" id="UP000535838">
    <property type="component" value="Unassembled WGS sequence"/>
</dbReference>
<sequence>MKVIQVMDALDYGDAVSSHAIEIHGILDELGFSNEIRTIHVHEKVKHLRKSIDELLVQKDDIILFHFSGKSSSFDKIRKLKCKKLLIYHNITPHEFFEGMEPHYTHCMEGRKQLLQLAGQFDMYIGDSEFNVQELQAMGCEPTYVMPIVLELGSIIRRTVKDANKGRKFLFVGRVAPNKKHEDIMRVFDYYCKYIDPQATLHLVGNYQDYLPYYERLQSYRAGLLSRDRILFTGKVSAEERDHYYRNADVLLSMSEHEGFCVPLLESMSYGIPTFVFNCGAVKTTMGNAGVLIHEKRFEDIAELIDAVLSDKKLAQEIIDKQYEWLNHFSRDESVKQLVSILEEARSL</sequence>
<evidence type="ECO:0000313" key="4">
    <source>
        <dbReference type="Proteomes" id="UP000535838"/>
    </source>
</evidence>
<proteinExistence type="predicted"/>
<dbReference type="CDD" id="cd03801">
    <property type="entry name" value="GT4_PimA-like"/>
    <property type="match status" value="1"/>
</dbReference>
<organism evidence="3 4">
    <name type="scientific">Cohnella thailandensis</name>
    <dbReference type="NCBI Taxonomy" id="557557"/>
    <lineage>
        <taxon>Bacteria</taxon>
        <taxon>Bacillati</taxon>
        <taxon>Bacillota</taxon>
        <taxon>Bacilli</taxon>
        <taxon>Bacillales</taxon>
        <taxon>Paenibacillaceae</taxon>
        <taxon>Cohnella</taxon>
    </lineage>
</organism>
<dbReference type="PANTHER" id="PTHR46401">
    <property type="entry name" value="GLYCOSYLTRANSFERASE WBBK-RELATED"/>
    <property type="match status" value="1"/>
</dbReference>
<dbReference type="GO" id="GO:0009103">
    <property type="term" value="P:lipopolysaccharide biosynthetic process"/>
    <property type="evidence" value="ECO:0007669"/>
    <property type="project" value="TreeGrafter"/>
</dbReference>
<comment type="caution">
    <text evidence="3">The sequence shown here is derived from an EMBL/GenBank/DDBJ whole genome shotgun (WGS) entry which is preliminary data.</text>
</comment>
<name>A0A841T7V0_9BACL</name>
<feature type="domain" description="Glycosyl transferase family 1" evidence="2">
    <location>
        <begin position="161"/>
        <end position="325"/>
    </location>
</feature>
<dbReference type="InterPro" id="IPR001296">
    <property type="entry name" value="Glyco_trans_1"/>
</dbReference>
<evidence type="ECO:0000313" key="3">
    <source>
        <dbReference type="EMBL" id="MBB6638140.1"/>
    </source>
</evidence>